<name>A0A1R4HY81_9GAMM</name>
<dbReference type="AlphaFoldDB" id="A0A1R4HY81"/>
<organism evidence="3 4">
    <name type="scientific">Halomonas citrativorans</name>
    <dbReference type="NCBI Taxonomy" id="2742612"/>
    <lineage>
        <taxon>Bacteria</taxon>
        <taxon>Pseudomonadati</taxon>
        <taxon>Pseudomonadota</taxon>
        <taxon>Gammaproteobacteria</taxon>
        <taxon>Oceanospirillales</taxon>
        <taxon>Halomonadaceae</taxon>
        <taxon>Halomonas</taxon>
    </lineage>
</organism>
<keyword evidence="5" id="KW-1185">Reference proteome</keyword>
<evidence type="ECO:0000313" key="2">
    <source>
        <dbReference type="EMBL" id="MBE0402420.1"/>
    </source>
</evidence>
<dbReference type="GO" id="GO:0004252">
    <property type="term" value="F:serine-type endopeptidase activity"/>
    <property type="evidence" value="ECO:0007669"/>
    <property type="project" value="UniProtKB-EC"/>
</dbReference>
<sequence length="145" mass="15932">MNISMSAPTHAGSTVLSSASCAPKGIQSARAFKTAPRRTRHNTYALKIRGNRMRDCNLFDGDVIIIRRFQCDTHEETAVAHINQQPVALKQLSISRFGVHLWPADTQAPDLFLHNCDIQVLGMVMGVAQDSANDLAANSYGLMEH</sequence>
<dbReference type="Pfam" id="PF00717">
    <property type="entry name" value="Peptidase_S24"/>
    <property type="match status" value="1"/>
</dbReference>
<dbReference type="EMBL" id="FUKM01000033">
    <property type="protein sequence ID" value="SJN12495.1"/>
    <property type="molecule type" value="Genomic_DNA"/>
</dbReference>
<proteinExistence type="predicted"/>
<protein>
    <submittedName>
        <fullName evidence="3">SOS-response repressor and protease LexA</fullName>
        <ecNumber evidence="3">3.4.21.88</ecNumber>
    </submittedName>
</protein>
<dbReference type="EC" id="3.4.21.88" evidence="3"/>
<dbReference type="EMBL" id="RRZC01000002">
    <property type="protein sequence ID" value="MBE0402420.1"/>
    <property type="molecule type" value="Genomic_DNA"/>
</dbReference>
<keyword evidence="3" id="KW-0378">Hydrolase</keyword>
<evidence type="ECO:0000313" key="4">
    <source>
        <dbReference type="Proteomes" id="UP000196331"/>
    </source>
</evidence>
<feature type="domain" description="Peptidase S24/S26A/S26B/S26C" evidence="1">
    <location>
        <begin position="38"/>
        <end position="124"/>
    </location>
</feature>
<dbReference type="InterPro" id="IPR015927">
    <property type="entry name" value="Peptidase_S24_S26A/B/C"/>
</dbReference>
<evidence type="ECO:0000313" key="3">
    <source>
        <dbReference type="EMBL" id="SJN12495.1"/>
    </source>
</evidence>
<dbReference type="Gene3D" id="2.10.109.10">
    <property type="entry name" value="Umud Fragment, subunit A"/>
    <property type="match status" value="1"/>
</dbReference>
<evidence type="ECO:0000259" key="1">
    <source>
        <dbReference type="Pfam" id="PF00717"/>
    </source>
</evidence>
<dbReference type="InterPro" id="IPR036286">
    <property type="entry name" value="LexA/Signal_pep-like_sf"/>
</dbReference>
<reference evidence="3 4" key="1">
    <citation type="submission" date="2017-02" db="EMBL/GenBank/DDBJ databases">
        <authorList>
            <person name="Dridi B."/>
        </authorList>
    </citation>
    <scope>NUCLEOTIDE SEQUENCE [LARGE SCALE GENOMIC DNA]</scope>
    <source>
        <strain evidence="3 4">JB380</strain>
    </source>
</reference>
<dbReference type="GO" id="GO:0006508">
    <property type="term" value="P:proteolysis"/>
    <property type="evidence" value="ECO:0007669"/>
    <property type="project" value="UniProtKB-KW"/>
</dbReference>
<dbReference type="Proteomes" id="UP000196331">
    <property type="component" value="Unassembled WGS sequence"/>
</dbReference>
<gene>
    <name evidence="3" type="ORF">CZ787_08170</name>
    <name evidence="2" type="ORF">EI163_02425</name>
</gene>
<keyword evidence="3" id="KW-0645">Protease</keyword>
<evidence type="ECO:0000313" key="5">
    <source>
        <dbReference type="Proteomes" id="UP000754821"/>
    </source>
</evidence>
<dbReference type="Proteomes" id="UP000754821">
    <property type="component" value="Unassembled WGS sequence"/>
</dbReference>
<comment type="caution">
    <text evidence="3">The sequence shown here is derived from an EMBL/GenBank/DDBJ whole genome shotgun (WGS) entry which is preliminary data.</text>
</comment>
<dbReference type="RefSeq" id="WP_087107966.1">
    <property type="nucleotide sequence ID" value="NZ_JABUZC010000078.1"/>
</dbReference>
<reference evidence="2 5" key="2">
    <citation type="submission" date="2020-07" db="EMBL/GenBank/DDBJ databases">
        <title>Halophilic bacteria isolated from french cheeses.</title>
        <authorList>
            <person name="Kothe C.I."/>
            <person name="Farah-Kraiem B."/>
            <person name="Renault P."/>
            <person name="Dridi B."/>
        </authorList>
    </citation>
    <scope>NUCLEOTIDE SEQUENCE [LARGE SCALE GENOMIC DNA]</scope>
    <source>
        <strain evidence="2 5">FME16</strain>
    </source>
</reference>
<accession>A0A1R4HY81</accession>
<dbReference type="SUPFAM" id="SSF51306">
    <property type="entry name" value="LexA/Signal peptidase"/>
    <property type="match status" value="1"/>
</dbReference>
<dbReference type="OrthoDB" id="9802364at2"/>